<evidence type="ECO:0000313" key="9">
    <source>
        <dbReference type="Proteomes" id="UP000750711"/>
    </source>
</evidence>
<evidence type="ECO:0000259" key="7">
    <source>
        <dbReference type="Pfam" id="PF24603"/>
    </source>
</evidence>
<dbReference type="PANTHER" id="PTHR47447">
    <property type="entry name" value="OS03G0856100 PROTEIN"/>
    <property type="match status" value="1"/>
</dbReference>
<dbReference type="Pfam" id="PF24603">
    <property type="entry name" value="TPR_30"/>
    <property type="match status" value="1"/>
</dbReference>
<dbReference type="Pfam" id="PF13041">
    <property type="entry name" value="PPR_2"/>
    <property type="match status" value="1"/>
</dbReference>
<dbReference type="Pfam" id="PF13812">
    <property type="entry name" value="PPR_3"/>
    <property type="match status" value="1"/>
</dbReference>
<accession>A0A9P8LDS4</accession>
<feature type="domain" description="Tetratricopeptide repeat" evidence="7">
    <location>
        <begin position="517"/>
        <end position="614"/>
    </location>
</feature>
<dbReference type="InterPro" id="IPR002885">
    <property type="entry name" value="PPR_rpt"/>
</dbReference>
<evidence type="ECO:0000256" key="4">
    <source>
        <dbReference type="ARBA" id="ARBA00044511"/>
    </source>
</evidence>
<dbReference type="NCBIfam" id="TIGR00756">
    <property type="entry name" value="PPR"/>
    <property type="match status" value="2"/>
</dbReference>
<dbReference type="FunFam" id="1.25.40.10:FF:000266">
    <property type="entry name" value="Pentatricopeptide repeat domain-containing protein"/>
    <property type="match status" value="1"/>
</dbReference>
<comment type="subunit">
    <text evidence="4">Binds to mitochondrial small subunit 15S rRNA.</text>
</comment>
<dbReference type="EMBL" id="JAGHQM010000403">
    <property type="protein sequence ID" value="KAH0562141.1"/>
    <property type="molecule type" value="Genomic_DNA"/>
</dbReference>
<dbReference type="Pfam" id="PF01535">
    <property type="entry name" value="PPR"/>
    <property type="match status" value="1"/>
</dbReference>
<name>A0A9P8LDS4_9PEZI</name>
<reference evidence="8" key="1">
    <citation type="submission" date="2021-03" db="EMBL/GenBank/DDBJ databases">
        <title>Comparative genomics and phylogenomic investigation of the class Geoglossomycetes provide insights into ecological specialization and systematics.</title>
        <authorList>
            <person name="Melie T."/>
            <person name="Pirro S."/>
            <person name="Miller A.N."/>
            <person name="Quandt A."/>
        </authorList>
    </citation>
    <scope>NUCLEOTIDE SEQUENCE</scope>
    <source>
        <strain evidence="8">CAQ_001_2017</strain>
    </source>
</reference>
<evidence type="ECO:0000256" key="1">
    <source>
        <dbReference type="ARBA" id="ARBA00006192"/>
    </source>
</evidence>
<gene>
    <name evidence="8" type="ORF">GP486_003158</name>
</gene>
<feature type="repeat" description="PPR" evidence="5">
    <location>
        <begin position="1041"/>
        <end position="1071"/>
    </location>
</feature>
<organism evidence="8 9">
    <name type="scientific">Trichoglossum hirsutum</name>
    <dbReference type="NCBI Taxonomy" id="265104"/>
    <lineage>
        <taxon>Eukaryota</taxon>
        <taxon>Fungi</taxon>
        <taxon>Dikarya</taxon>
        <taxon>Ascomycota</taxon>
        <taxon>Pezizomycotina</taxon>
        <taxon>Geoglossomycetes</taxon>
        <taxon>Geoglossales</taxon>
        <taxon>Geoglossaceae</taxon>
        <taxon>Trichoglossum</taxon>
    </lineage>
</organism>
<keyword evidence="2" id="KW-0677">Repeat</keyword>
<evidence type="ECO:0000256" key="2">
    <source>
        <dbReference type="ARBA" id="ARBA00022737"/>
    </source>
</evidence>
<dbReference type="PANTHER" id="PTHR47447:SF17">
    <property type="entry name" value="OS12G0638900 PROTEIN"/>
    <property type="match status" value="1"/>
</dbReference>
<keyword evidence="9" id="KW-1185">Reference proteome</keyword>
<sequence length="1282" mass="140180">MVFKPFHLSRQSLGKALTHGYAQSVVAAAQSSHASSTTSFSPFSGNHGASRFAQLSGPKLHSAFQPTNPSTKAGQLGSNGGSGDGGLAAYYAAWQQQHSEDGDSQWKQFKFPLRIGWKESKGKDKDERTSDVHQVEEHSQARDVEADGFKSVSGAEVSQKAEERVQAVELEQIGEEEVGDALLAEAKTSVAGDAQLSGREEIVKEHRVPTPPVAPEQSPALSGDLLTTTVGDSTASVIESQSQAYAEHLNKLQSAERYAEIPVVFESMLAAGIKPTAAAYNSLIVAAMNLPSARHQAVLKVLDVYADMLRRRVAPNMATYSTLIDLLASNAVDVSAMKQSLEERRVRFGGMEEAGRFMLPSNEAEFDMLVEDDSLSIAIKLFDASVPTRGDQFFSAETYRLLITACAEQGCVTDMIRIYADIDSGNVVPSAATFIPMIKAFASAGDLNSAVECYNEYKTLAVASDKGDVAVVDRKDGEIYAAVIRGYIDCGKFAGALRFWEKVVDSYAGLEALPWIKGEIISKAFVEGMINNGDLAGALKWAEELKAGTESRDEAMAKVCAAAADSNDTEIALAAFQDVAYGYQGLVGPCMALLAHFVRQGDVEQARMYWNILSKQATSVNSSFVEPTAMYAVALIGSGQVVDGLIEARTMFMRIRSSINDSRQDTIDQIDEGVEFIGRFLTQKGIILSPAAMMELVWTMIENGGLVTPVVEQVLAALGPEAISQLSFKDLILMLEVQAGTILKSSTVPDVAATARFSSLFETALSSGMPIPERTRDLIGQILGIVGAAEMPYGRPDLVQQWHTYMHPPAEQVHSPISYAPTESHPASVSAPSSYEDTFDPYGASTDYKGSSVIADELERNSNRSSASRLNEALTRFRNIRRSGRHPRYITYAKLISAAAREEKVNLVHDILGMARQDIPLLPQYRIVRYGWSSILDSMVGACLTLGNRTLAAQFHQELLDMGAAPSANTYGLYITTMKESAKTFDEASEALKIFHQAKAEGVEPSSFLYNALIGKLGKARRIDDCLYFFSEMRSLGIRPTSVSYGTIVNALCRVSDEKFAEELFEEMETMPNYKPRPAPYNSLMQFFLTTKRDKSKVLAYYERMKSKNIRPTMHTYKLLVDTHATLEPTDMAAAEAVLDTIRSTGQQPEAVHYASLIHAKGCVLHDMDGARKVFDTVLSETNIRPQACLYQALFEAMVANHRVLDTEALLENMSARRVEMTPYIANTLIHGWATEKDIAKAKAIYDDVGSAKREPSTYEAMTRAFLAVEDREGAMKVVQEM</sequence>
<evidence type="ECO:0000256" key="6">
    <source>
        <dbReference type="SAM" id="MobiDB-lite"/>
    </source>
</evidence>
<feature type="region of interest" description="Disordered" evidence="6">
    <location>
        <begin position="59"/>
        <end position="81"/>
    </location>
</feature>
<feature type="repeat" description="PPR" evidence="5">
    <location>
        <begin position="1006"/>
        <end position="1040"/>
    </location>
</feature>
<dbReference type="PROSITE" id="PS51375">
    <property type="entry name" value="PPR"/>
    <property type="match status" value="2"/>
</dbReference>
<feature type="compositionally biased region" description="Basic and acidic residues" evidence="6">
    <location>
        <begin position="121"/>
        <end position="148"/>
    </location>
</feature>
<proteinExistence type="inferred from homology"/>
<dbReference type="InterPro" id="IPR057585">
    <property type="entry name" value="TPR_dom_fungi"/>
</dbReference>
<feature type="non-terminal residue" evidence="8">
    <location>
        <position position="1282"/>
    </location>
</feature>
<evidence type="ECO:0000313" key="8">
    <source>
        <dbReference type="EMBL" id="KAH0562141.1"/>
    </source>
</evidence>
<feature type="compositionally biased region" description="Polar residues" evidence="6">
    <location>
        <begin position="825"/>
        <end position="836"/>
    </location>
</feature>
<feature type="region of interest" description="Disordered" evidence="6">
    <location>
        <begin position="121"/>
        <end position="158"/>
    </location>
</feature>
<feature type="region of interest" description="Disordered" evidence="6">
    <location>
        <begin position="813"/>
        <end position="836"/>
    </location>
</feature>
<evidence type="ECO:0000256" key="3">
    <source>
        <dbReference type="ARBA" id="ARBA00044493"/>
    </source>
</evidence>
<evidence type="ECO:0000256" key="5">
    <source>
        <dbReference type="PROSITE-ProRule" id="PRU00708"/>
    </source>
</evidence>
<comment type="function">
    <text evidence="3">Regulates mitochondrial small subunit maturation by controlling 15S rRNA 5'-end processing. Localizes to the 5' precursor of the 15S rRNA in a position that is subsequently occupied by mS47 in the mature yeast mtSSU. Uses structure and sequence-specific RNA recognition, binding to a single-stranded region of the precursor and specifically recognizing bases -6 to -1. The exchange of Ccm1 for mS47 is coupled to the irreversible removal of precursor rRNA that is accompanied by conformational changes of the mitoribosomal proteins uS5m and mS26. These conformational changes signal completion of 5'-end rRNA processing through protection of the mature 5'-end of the 15S rRNA and stabilization of mS47. The removal of the 5' precursor together with the dissociation of Ccm1 may be catalyzed by the 5'-3' exoribonuclease Pet127. Involved in the specific removal of group I introns in mitochondrial encoded transcripts.</text>
</comment>
<protein>
    <recommendedName>
        <fullName evidence="7">Tetratricopeptide repeat domain-containing protein</fullName>
    </recommendedName>
</protein>
<dbReference type="Proteomes" id="UP000750711">
    <property type="component" value="Unassembled WGS sequence"/>
</dbReference>
<dbReference type="Gene3D" id="1.25.40.10">
    <property type="entry name" value="Tetratricopeptide repeat domain"/>
    <property type="match status" value="4"/>
</dbReference>
<comment type="similarity">
    <text evidence="1">Belongs to the CCM1 family.</text>
</comment>
<dbReference type="SUPFAM" id="SSF48452">
    <property type="entry name" value="TPR-like"/>
    <property type="match status" value="1"/>
</dbReference>
<comment type="caution">
    <text evidence="8">The sequence shown here is derived from an EMBL/GenBank/DDBJ whole genome shotgun (WGS) entry which is preliminary data.</text>
</comment>
<dbReference type="InterPro" id="IPR011990">
    <property type="entry name" value="TPR-like_helical_dom_sf"/>
</dbReference>